<dbReference type="Proteomes" id="UP000220005">
    <property type="component" value="Unassembled WGS sequence"/>
</dbReference>
<comment type="caution">
    <text evidence="12">The sequence shown here is derived from an EMBL/GenBank/DDBJ whole genome shotgun (WGS) entry which is preliminary data.</text>
</comment>
<dbReference type="InterPro" id="IPR011864">
    <property type="entry name" value="Phosphate_PstC"/>
</dbReference>
<feature type="transmembrane region" description="Helical" evidence="9">
    <location>
        <begin position="88"/>
        <end position="109"/>
    </location>
</feature>
<comment type="function">
    <text evidence="10">Part of the binding-protein-dependent transport system for phosphate; probably responsible for the translocation of the substrate across the membrane.</text>
</comment>
<dbReference type="CDD" id="cd06261">
    <property type="entry name" value="TM_PBP2"/>
    <property type="match status" value="1"/>
</dbReference>
<keyword evidence="5 10" id="KW-0592">Phosphate transport</keyword>
<evidence type="ECO:0000256" key="6">
    <source>
        <dbReference type="ARBA" id="ARBA00022692"/>
    </source>
</evidence>
<keyword evidence="3 9" id="KW-0813">Transport</keyword>
<keyword evidence="8 9" id="KW-0472">Membrane</keyword>
<feature type="transmembrane region" description="Helical" evidence="9">
    <location>
        <begin position="274"/>
        <end position="297"/>
    </location>
</feature>
<evidence type="ECO:0000256" key="5">
    <source>
        <dbReference type="ARBA" id="ARBA00022592"/>
    </source>
</evidence>
<dbReference type="RefSeq" id="WP_097840334.1">
    <property type="nucleotide sequence ID" value="NZ_NMTY01000033.1"/>
</dbReference>
<feature type="transmembrane region" description="Helical" evidence="9">
    <location>
        <begin position="20"/>
        <end position="49"/>
    </location>
</feature>
<dbReference type="Gene3D" id="1.10.3720.10">
    <property type="entry name" value="MetI-like"/>
    <property type="match status" value="1"/>
</dbReference>
<feature type="transmembrane region" description="Helical" evidence="9">
    <location>
        <begin position="121"/>
        <end position="140"/>
    </location>
</feature>
<organism evidence="12 13">
    <name type="scientific">Faecalibacterium prausnitzii</name>
    <dbReference type="NCBI Taxonomy" id="853"/>
    <lineage>
        <taxon>Bacteria</taxon>
        <taxon>Bacillati</taxon>
        <taxon>Bacillota</taxon>
        <taxon>Clostridia</taxon>
        <taxon>Eubacteriales</taxon>
        <taxon>Oscillospiraceae</taxon>
        <taxon>Faecalibacterium</taxon>
    </lineage>
</organism>
<dbReference type="GO" id="GO:0006817">
    <property type="term" value="P:phosphate ion transport"/>
    <property type="evidence" value="ECO:0007669"/>
    <property type="project" value="UniProtKB-KW"/>
</dbReference>
<dbReference type="PANTHER" id="PTHR30425:SF1">
    <property type="entry name" value="PHOSPHATE TRANSPORT SYSTEM PERMEASE PROTEIN PSTC"/>
    <property type="match status" value="1"/>
</dbReference>
<evidence type="ECO:0000313" key="13">
    <source>
        <dbReference type="Proteomes" id="UP000220005"/>
    </source>
</evidence>
<reference evidence="12 13" key="1">
    <citation type="journal article" date="2017" name="Front. Microbiol.">
        <title>New Insights into the Diversity of the Genus Faecalibacterium.</title>
        <authorList>
            <person name="Benevides L."/>
            <person name="Burman S."/>
            <person name="Martin R."/>
            <person name="Robert V."/>
            <person name="Thomas M."/>
            <person name="Miquel S."/>
            <person name="Chain F."/>
            <person name="Sokol H."/>
            <person name="Bermudez-Humaran L.G."/>
            <person name="Morrison M."/>
            <person name="Langella P."/>
            <person name="Azevedo V.A."/>
            <person name="Chatel J.M."/>
            <person name="Soares S."/>
        </authorList>
    </citation>
    <scope>NUCLEOTIDE SEQUENCE [LARGE SCALE GENOMIC DNA]</scope>
    <source>
        <strain evidence="12 13">CNCM I 4575</strain>
    </source>
</reference>
<feature type="transmembrane region" description="Helical" evidence="9">
    <location>
        <begin position="160"/>
        <end position="186"/>
    </location>
</feature>
<dbReference type="Pfam" id="PF00528">
    <property type="entry name" value="BPD_transp_1"/>
    <property type="match status" value="1"/>
</dbReference>
<evidence type="ECO:0000256" key="10">
    <source>
        <dbReference type="RuleBase" id="RU363054"/>
    </source>
</evidence>
<protein>
    <recommendedName>
        <fullName evidence="10">Phosphate transport system permease protein</fullName>
    </recommendedName>
</protein>
<evidence type="ECO:0000256" key="2">
    <source>
        <dbReference type="ARBA" id="ARBA00007069"/>
    </source>
</evidence>
<dbReference type="GO" id="GO:0005315">
    <property type="term" value="F:phosphate transmembrane transporter activity"/>
    <property type="evidence" value="ECO:0007669"/>
    <property type="project" value="InterPro"/>
</dbReference>
<evidence type="ECO:0000259" key="11">
    <source>
        <dbReference type="PROSITE" id="PS50928"/>
    </source>
</evidence>
<evidence type="ECO:0000256" key="1">
    <source>
        <dbReference type="ARBA" id="ARBA00004651"/>
    </source>
</evidence>
<keyword evidence="6 9" id="KW-0812">Transmembrane</keyword>
<dbReference type="GO" id="GO:0005886">
    <property type="term" value="C:plasma membrane"/>
    <property type="evidence" value="ECO:0007669"/>
    <property type="project" value="UniProtKB-SubCell"/>
</dbReference>
<comment type="subcellular location">
    <subcellularLocation>
        <location evidence="1 9">Cell membrane</location>
        <topology evidence="1 9">Multi-pass membrane protein</topology>
    </subcellularLocation>
</comment>
<proteinExistence type="inferred from homology"/>
<dbReference type="NCBIfam" id="TIGR02138">
    <property type="entry name" value="phosphate_pstC"/>
    <property type="match status" value="1"/>
</dbReference>
<accession>A0A2A7AM61</accession>
<dbReference type="SUPFAM" id="SSF161098">
    <property type="entry name" value="MetI-like"/>
    <property type="match status" value="1"/>
</dbReference>
<dbReference type="PANTHER" id="PTHR30425">
    <property type="entry name" value="PHOSPHATE TRANSPORT SYSTEM PERMEASE PROTEIN PST"/>
    <property type="match status" value="1"/>
</dbReference>
<keyword evidence="7 9" id="KW-1133">Transmembrane helix</keyword>
<feature type="transmembrane region" description="Helical" evidence="9">
    <location>
        <begin position="217"/>
        <end position="239"/>
    </location>
</feature>
<sequence length="305" mass="32003">MKQNKSFLKKIELPRTPAEWLEAVMNFLFFLCGMLAVGCVLLISVYMIASGVPAIRKIGLFRFLFGTEWASTAADPKYGILPFILSSVYGTLGATLIGVPVGLLTAVFLSKAAGPRVRTVVVTAIELLSGIPSVVFGLLGMQVLVPAVAKAFGKASDACLLSAIVVLAIMILPSIVSVSVTALNAVPPEYEQGSLALGATDTETWFKISVPAAKSGIAAGIVLGIGRAIGEAMAVMMVAGNSPNMPDSLFRSVTFLTTAIAKEMSYASGLQKQALFSIALVLFVFIMGINVVLNVILKGGDRDAR</sequence>
<feature type="domain" description="ABC transmembrane type-1" evidence="11">
    <location>
        <begin position="84"/>
        <end position="293"/>
    </location>
</feature>
<dbReference type="InterPro" id="IPR000515">
    <property type="entry name" value="MetI-like"/>
</dbReference>
<evidence type="ECO:0000256" key="3">
    <source>
        <dbReference type="ARBA" id="ARBA00022448"/>
    </source>
</evidence>
<dbReference type="EMBL" id="NMTY01000033">
    <property type="protein sequence ID" value="PDX80088.1"/>
    <property type="molecule type" value="Genomic_DNA"/>
</dbReference>
<dbReference type="InterPro" id="IPR035906">
    <property type="entry name" value="MetI-like_sf"/>
</dbReference>
<comment type="similarity">
    <text evidence="2 10">Belongs to the binding-protein-dependent transport system permease family. CysTW subfamily.</text>
</comment>
<dbReference type="InterPro" id="IPR051124">
    <property type="entry name" value="Phosphate_Transport_Permease"/>
</dbReference>
<keyword evidence="4 10" id="KW-1003">Cell membrane</keyword>
<name>A0A2A7AM61_9FIRM</name>
<evidence type="ECO:0000256" key="9">
    <source>
        <dbReference type="RuleBase" id="RU363032"/>
    </source>
</evidence>
<evidence type="ECO:0000256" key="7">
    <source>
        <dbReference type="ARBA" id="ARBA00022989"/>
    </source>
</evidence>
<gene>
    <name evidence="12" type="primary">pstC</name>
    <name evidence="12" type="ORF">CGS58_14340</name>
</gene>
<dbReference type="PROSITE" id="PS50928">
    <property type="entry name" value="ABC_TM1"/>
    <property type="match status" value="1"/>
</dbReference>
<evidence type="ECO:0000256" key="4">
    <source>
        <dbReference type="ARBA" id="ARBA00022475"/>
    </source>
</evidence>
<evidence type="ECO:0000256" key="8">
    <source>
        <dbReference type="ARBA" id="ARBA00023136"/>
    </source>
</evidence>
<dbReference type="AlphaFoldDB" id="A0A2A7AM61"/>
<evidence type="ECO:0000313" key="12">
    <source>
        <dbReference type="EMBL" id="PDX80088.1"/>
    </source>
</evidence>